<name>A9KBV0_COXBN</name>
<evidence type="ECO:0000313" key="5">
    <source>
        <dbReference type="Proteomes" id="UP000008555"/>
    </source>
</evidence>
<dbReference type="CDD" id="cd02440">
    <property type="entry name" value="AdoMet_MTases"/>
    <property type="match status" value="1"/>
</dbReference>
<sequence length="193" mass="21892">MGGKLRIIGGKWRSRKIDFPDLPDLRPTTDRIRETLFNWLAPYIVDANCLDLFAGSGALGFEALSRGAAQVTFVDHSRYVVDKLRKNVEILQATNAQVLCGDFTSVIPFLTTTSYNIVFLDPPFYKNLVERAALHLEESKLLAPNAFIYVETEKNLKPLPLPKTWKIYREKATSSLAYYLFQHLPQKKGVEKG</sequence>
<accession>A9KBV0</accession>
<comment type="function">
    <text evidence="3">Specifically methylates the guanine in position 966 of 16S rRNA in the assembled 30S particle.</text>
</comment>
<dbReference type="AlphaFoldDB" id="A9KBV0"/>
<organism evidence="4 5">
    <name type="scientific">Coxiella burnetii (strain Dugway 5J108-111)</name>
    <dbReference type="NCBI Taxonomy" id="434922"/>
    <lineage>
        <taxon>Bacteria</taxon>
        <taxon>Pseudomonadati</taxon>
        <taxon>Pseudomonadota</taxon>
        <taxon>Gammaproteobacteria</taxon>
        <taxon>Legionellales</taxon>
        <taxon>Coxiellaceae</taxon>
        <taxon>Coxiella</taxon>
    </lineage>
</organism>
<comment type="similarity">
    <text evidence="3">Belongs to the methyltransferase superfamily. RsmD family.</text>
</comment>
<dbReference type="PANTHER" id="PTHR43542">
    <property type="entry name" value="METHYLTRANSFERASE"/>
    <property type="match status" value="1"/>
</dbReference>
<dbReference type="GO" id="GO:0052913">
    <property type="term" value="F:16S rRNA (guanine(966)-N(2))-methyltransferase activity"/>
    <property type="evidence" value="ECO:0007669"/>
    <property type="project" value="UniProtKB-EC"/>
</dbReference>
<keyword evidence="2 3" id="KW-0808">Transferase</keyword>
<dbReference type="HOGENOM" id="CLU_075826_2_2_6"/>
<dbReference type="PIRSF" id="PIRSF004553">
    <property type="entry name" value="CHP00095"/>
    <property type="match status" value="1"/>
</dbReference>
<dbReference type="Gene3D" id="3.40.50.150">
    <property type="entry name" value="Vaccinia Virus protein VP39"/>
    <property type="match status" value="1"/>
</dbReference>
<evidence type="ECO:0000256" key="1">
    <source>
        <dbReference type="ARBA" id="ARBA00022603"/>
    </source>
</evidence>
<keyword evidence="1 3" id="KW-0489">Methyltransferase</keyword>
<dbReference type="InterPro" id="IPR004398">
    <property type="entry name" value="RNA_MeTrfase_RsmD"/>
</dbReference>
<dbReference type="Pfam" id="PF03602">
    <property type="entry name" value="Cons_hypoth95"/>
    <property type="match status" value="1"/>
</dbReference>
<evidence type="ECO:0000256" key="3">
    <source>
        <dbReference type="PIRNR" id="PIRNR004553"/>
    </source>
</evidence>
<dbReference type="NCBIfam" id="TIGR00095">
    <property type="entry name" value="16S rRNA (guanine(966)-N(2))-methyltransferase RsmD"/>
    <property type="match status" value="1"/>
</dbReference>
<dbReference type="Proteomes" id="UP000008555">
    <property type="component" value="Chromosome"/>
</dbReference>
<evidence type="ECO:0000313" key="4">
    <source>
        <dbReference type="EMBL" id="ABS77877.1"/>
    </source>
</evidence>
<dbReference type="EC" id="2.1.1.171" evidence="3"/>
<dbReference type="PANTHER" id="PTHR43542:SF1">
    <property type="entry name" value="METHYLTRANSFERASE"/>
    <property type="match status" value="1"/>
</dbReference>
<evidence type="ECO:0000256" key="2">
    <source>
        <dbReference type="ARBA" id="ARBA00022679"/>
    </source>
</evidence>
<dbReference type="EMBL" id="CP000733">
    <property type="protein sequence ID" value="ABS77877.1"/>
    <property type="molecule type" value="Genomic_DNA"/>
</dbReference>
<dbReference type="SUPFAM" id="SSF53335">
    <property type="entry name" value="S-adenosyl-L-methionine-dependent methyltransferases"/>
    <property type="match status" value="1"/>
</dbReference>
<keyword evidence="3" id="KW-0698">rRNA processing</keyword>
<keyword evidence="3" id="KW-0949">S-adenosyl-L-methionine</keyword>
<proteinExistence type="inferred from homology"/>
<dbReference type="KEGG" id="cbd:CBUD_0220"/>
<reference evidence="4 5" key="1">
    <citation type="journal article" date="2009" name="Infect. Immun.">
        <title>Comparative genomics reveal extensive transposon-mediated genomic plasticity and diversity among potential effector proteins within the genus Coxiella.</title>
        <authorList>
            <person name="Beare P.A."/>
            <person name="Unsworth N."/>
            <person name="Andoh M."/>
            <person name="Voth D.E."/>
            <person name="Omsland A."/>
            <person name="Gilk S.D."/>
            <person name="Williams K.P."/>
            <person name="Sobral B.W."/>
            <person name="Kupko J.J.III."/>
            <person name="Porcella S.F."/>
            <person name="Samuel J.E."/>
            <person name="Heinzen R.A."/>
        </authorList>
    </citation>
    <scope>NUCLEOTIDE SEQUENCE [LARGE SCALE GENOMIC DNA]</scope>
    <source>
        <strain evidence="4 5">Dugway 5J108-111</strain>
    </source>
</reference>
<gene>
    <name evidence="4" type="ordered locus">CBUD_0220</name>
</gene>
<dbReference type="RefSeq" id="WP_005772800.1">
    <property type="nucleotide sequence ID" value="NC_009727.1"/>
</dbReference>
<dbReference type="InterPro" id="IPR029063">
    <property type="entry name" value="SAM-dependent_MTases_sf"/>
</dbReference>
<protein>
    <recommendedName>
        <fullName evidence="3">Ribosomal RNA small subunit methyltransferase D</fullName>
        <ecNumber evidence="3">2.1.1.171</ecNumber>
    </recommendedName>
</protein>
<comment type="catalytic activity">
    <reaction evidence="3">
        <text>guanosine(966) in 16S rRNA + S-adenosyl-L-methionine = N(2)-methylguanosine(966) in 16S rRNA + S-adenosyl-L-homocysteine + H(+)</text>
        <dbReference type="Rhea" id="RHEA:23548"/>
        <dbReference type="Rhea" id="RHEA-COMP:10211"/>
        <dbReference type="Rhea" id="RHEA-COMP:10212"/>
        <dbReference type="ChEBI" id="CHEBI:15378"/>
        <dbReference type="ChEBI" id="CHEBI:57856"/>
        <dbReference type="ChEBI" id="CHEBI:59789"/>
        <dbReference type="ChEBI" id="CHEBI:74269"/>
        <dbReference type="ChEBI" id="CHEBI:74481"/>
        <dbReference type="EC" id="2.1.1.171"/>
    </reaction>
</comment>